<gene>
    <name evidence="2" type="ORF">NCTC10951_02430</name>
</gene>
<dbReference type="Proteomes" id="UP000268658">
    <property type="component" value="Chromosome"/>
</dbReference>
<sequence length="82" mass="8900">MRHRDSTTAAEPNARVLLTRTDRENQAPARADAGGPAPDRRCLQQPRALRSSDPTQPERLSRARNQRASAGQKETDGASPPG</sequence>
<reference evidence="2 3" key="1">
    <citation type="submission" date="2018-12" db="EMBL/GenBank/DDBJ databases">
        <authorList>
            <consortium name="Pathogen Informatics"/>
        </authorList>
    </citation>
    <scope>NUCLEOTIDE SEQUENCE [LARGE SCALE GENOMIC DNA]</scope>
    <source>
        <strain evidence="2 3">NCTC10951</strain>
    </source>
</reference>
<organism evidence="2 3">
    <name type="scientific">Actinomyces viscosus</name>
    <dbReference type="NCBI Taxonomy" id="1656"/>
    <lineage>
        <taxon>Bacteria</taxon>
        <taxon>Bacillati</taxon>
        <taxon>Actinomycetota</taxon>
        <taxon>Actinomycetes</taxon>
        <taxon>Actinomycetales</taxon>
        <taxon>Actinomycetaceae</taxon>
        <taxon>Actinomyces</taxon>
    </lineage>
</organism>
<feature type="compositionally biased region" description="Low complexity" evidence="1">
    <location>
        <begin position="27"/>
        <end position="37"/>
    </location>
</feature>
<protein>
    <submittedName>
        <fullName evidence="2">Uncharacterized protein</fullName>
    </submittedName>
</protein>
<dbReference type="KEGG" id="avc:NCTC10951_02430"/>
<dbReference type="EMBL" id="LR134477">
    <property type="protein sequence ID" value="VEI17897.1"/>
    <property type="molecule type" value="Genomic_DNA"/>
</dbReference>
<proteinExistence type="predicted"/>
<name>A0A3S4V3U3_ACTVI</name>
<dbReference type="AlphaFoldDB" id="A0A3S4V3U3"/>
<accession>A0A3S4V3U3</accession>
<evidence type="ECO:0000313" key="2">
    <source>
        <dbReference type="EMBL" id="VEI17897.1"/>
    </source>
</evidence>
<evidence type="ECO:0000313" key="3">
    <source>
        <dbReference type="Proteomes" id="UP000268658"/>
    </source>
</evidence>
<feature type="region of interest" description="Disordered" evidence="1">
    <location>
        <begin position="1"/>
        <end position="82"/>
    </location>
</feature>
<evidence type="ECO:0000256" key="1">
    <source>
        <dbReference type="SAM" id="MobiDB-lite"/>
    </source>
</evidence>